<evidence type="ECO:0000259" key="12">
    <source>
        <dbReference type="PROSITE" id="PS51278"/>
    </source>
</evidence>
<dbReference type="InterPro" id="IPR006426">
    <property type="entry name" value="Asn_synth_AEB"/>
</dbReference>
<evidence type="ECO:0000256" key="10">
    <source>
        <dbReference type="PIRSR" id="PIRSR001589-2"/>
    </source>
</evidence>
<evidence type="ECO:0000256" key="1">
    <source>
        <dbReference type="ARBA" id="ARBA00005187"/>
    </source>
</evidence>
<keyword evidence="13" id="KW-0436">Ligase</keyword>
<comment type="similarity">
    <text evidence="2">Belongs to the asparagine synthetase family.</text>
</comment>
<feature type="domain" description="Glutamine amidotransferase type-2" evidence="12">
    <location>
        <begin position="2"/>
        <end position="219"/>
    </location>
</feature>
<comment type="catalytic activity">
    <reaction evidence="8">
        <text>L-aspartate + L-glutamine + ATP + H2O = L-asparagine + L-glutamate + AMP + diphosphate + H(+)</text>
        <dbReference type="Rhea" id="RHEA:12228"/>
        <dbReference type="ChEBI" id="CHEBI:15377"/>
        <dbReference type="ChEBI" id="CHEBI:15378"/>
        <dbReference type="ChEBI" id="CHEBI:29985"/>
        <dbReference type="ChEBI" id="CHEBI:29991"/>
        <dbReference type="ChEBI" id="CHEBI:30616"/>
        <dbReference type="ChEBI" id="CHEBI:33019"/>
        <dbReference type="ChEBI" id="CHEBI:58048"/>
        <dbReference type="ChEBI" id="CHEBI:58359"/>
        <dbReference type="ChEBI" id="CHEBI:456215"/>
        <dbReference type="EC" id="6.3.5.4"/>
    </reaction>
</comment>
<evidence type="ECO:0000256" key="7">
    <source>
        <dbReference type="ARBA" id="ARBA00022962"/>
    </source>
</evidence>
<dbReference type="InterPro" id="IPR017932">
    <property type="entry name" value="GATase_2_dom"/>
</dbReference>
<dbReference type="SUPFAM" id="SSF56235">
    <property type="entry name" value="N-terminal nucleophile aminohydrolases (Ntn hydrolases)"/>
    <property type="match status" value="1"/>
</dbReference>
<evidence type="ECO:0000313" key="14">
    <source>
        <dbReference type="Proteomes" id="UP000321379"/>
    </source>
</evidence>
<dbReference type="InterPro" id="IPR029055">
    <property type="entry name" value="Ntn_hydrolases_N"/>
</dbReference>
<evidence type="ECO:0000313" key="13">
    <source>
        <dbReference type="EMBL" id="TXN28220.1"/>
    </source>
</evidence>
<dbReference type="AlphaFoldDB" id="A0A5C8ULR7"/>
<dbReference type="Pfam" id="PF00733">
    <property type="entry name" value="Asn_synthase"/>
    <property type="match status" value="1"/>
</dbReference>
<keyword evidence="4 10" id="KW-0547">Nucleotide-binding</keyword>
<evidence type="ECO:0000256" key="11">
    <source>
        <dbReference type="PIRSR" id="PIRSR001589-3"/>
    </source>
</evidence>
<feature type="binding site" evidence="10">
    <location>
        <begin position="378"/>
        <end position="379"/>
    </location>
    <ligand>
        <name>ATP</name>
        <dbReference type="ChEBI" id="CHEBI:30616"/>
    </ligand>
</feature>
<dbReference type="InterPro" id="IPR001962">
    <property type="entry name" value="Asn_synthase"/>
</dbReference>
<feature type="active site" description="For GATase activity" evidence="9">
    <location>
        <position position="2"/>
    </location>
</feature>
<dbReference type="Pfam" id="PF13522">
    <property type="entry name" value="GATase_6"/>
    <property type="match status" value="1"/>
</dbReference>
<dbReference type="CDD" id="cd00712">
    <property type="entry name" value="AsnB"/>
    <property type="match status" value="1"/>
</dbReference>
<dbReference type="PIRSF" id="PIRSF001589">
    <property type="entry name" value="Asn_synthetase_glu-h"/>
    <property type="match status" value="1"/>
</dbReference>
<evidence type="ECO:0000256" key="3">
    <source>
        <dbReference type="ARBA" id="ARBA00012737"/>
    </source>
</evidence>
<dbReference type="PROSITE" id="PS51278">
    <property type="entry name" value="GATASE_TYPE_2"/>
    <property type="match status" value="1"/>
</dbReference>
<comment type="pathway">
    <text evidence="1">Amino-acid biosynthesis; L-asparagine biosynthesis; L-asparagine from L-aspartate (L-Gln route): step 1/1.</text>
</comment>
<proteinExistence type="inferred from homology"/>
<dbReference type="CDD" id="cd01991">
    <property type="entry name" value="Asn_synthase_B_C"/>
    <property type="match status" value="1"/>
</dbReference>
<dbReference type="EC" id="6.3.5.4" evidence="3"/>
<gene>
    <name evidence="13" type="primary">asnB</name>
    <name evidence="13" type="ORF">FVP33_17225</name>
</gene>
<dbReference type="GO" id="GO:0005524">
    <property type="term" value="F:ATP binding"/>
    <property type="evidence" value="ECO:0007669"/>
    <property type="project" value="UniProtKB-KW"/>
</dbReference>
<dbReference type="Proteomes" id="UP000321379">
    <property type="component" value="Unassembled WGS sequence"/>
</dbReference>
<feature type="binding site" evidence="10">
    <location>
        <position position="305"/>
    </location>
    <ligand>
        <name>ATP</name>
        <dbReference type="ChEBI" id="CHEBI:30616"/>
    </ligand>
</feature>
<dbReference type="GO" id="GO:0006529">
    <property type="term" value="P:asparagine biosynthetic process"/>
    <property type="evidence" value="ECO:0007669"/>
    <property type="project" value="UniProtKB-KW"/>
</dbReference>
<name>A0A5C8ULR7_9MICO</name>
<dbReference type="PANTHER" id="PTHR43284:SF1">
    <property type="entry name" value="ASPARAGINE SYNTHETASE"/>
    <property type="match status" value="1"/>
</dbReference>
<dbReference type="RefSeq" id="WP_147784934.1">
    <property type="nucleotide sequence ID" value="NZ_VRMG01000015.1"/>
</dbReference>
<sequence>MCGICGYFEDPRGRKTDRADVLLMADQITHRGPDGGGEWIDPRAGIALGHRRLAIVDLSEAGHQPMVSASGNLVLSYNGEIYNHLDLRVRLADSGLAPEWRGHSDTETLVACFEAWGIVKTLDAAIGMFAIALWDRGASELTLARDRLGEKPLYYGWQGDAFLFGSELSALKAHPSFDGEIDRNSISLLLRHNNVPAPFSIYKDIFKLEPGRFFTIRLGTGPPEVGVDQAYWKLNDVVENGERSPFTGSAEESVDLLEDRLATSIAGQMMSDVPLGAFLSGGIDSSAVVALMQAQSSTPIHTFTIGSDQANYDEADHAKAVARHLGTDHTELYVTSDLALEVVPKLASTYSEPFADSSQIPTFLVSHLASQSVTVALSGDGGDELFGGYNRYLSAQKTWSRMRKLPAPVRAAAVSALRGLSPSSWDRLVEGLGPFLPPSLRIATPGDKAHKLAGVMQSPDGPSYYRHLTSHWLNPEEVVIGADEPATKVTDSTAWPTTGSLETWMMAMDSQTYLPDDILAKVDRAAMANGLETRVPMLDHRVVEFAWQLPLEIKIRDGVGKWPLREVLFRHVPRELIERPKMGFGVPLDNWLRGPLRDWAEALLDSDRLIEEGYFRPAPIRAMWADHLSGKRNWQHHLWTILMFQAWLEHENALR</sequence>
<feature type="site" description="Important for beta-aspartyl-AMP intermediate formation" evidence="11">
    <location>
        <position position="380"/>
    </location>
</feature>
<dbReference type="PANTHER" id="PTHR43284">
    <property type="entry name" value="ASPARAGINE SYNTHETASE (GLUTAMINE-HYDROLYZING)"/>
    <property type="match status" value="1"/>
</dbReference>
<dbReference type="SUPFAM" id="SSF52402">
    <property type="entry name" value="Adenine nucleotide alpha hydrolases-like"/>
    <property type="match status" value="1"/>
</dbReference>
<accession>A0A5C8ULR7</accession>
<evidence type="ECO:0000256" key="2">
    <source>
        <dbReference type="ARBA" id="ARBA00005752"/>
    </source>
</evidence>
<dbReference type="Gene3D" id="3.40.50.620">
    <property type="entry name" value="HUPs"/>
    <property type="match status" value="2"/>
</dbReference>
<dbReference type="InterPro" id="IPR033738">
    <property type="entry name" value="AsnB_N"/>
</dbReference>
<dbReference type="EMBL" id="VRMG01000015">
    <property type="protein sequence ID" value="TXN28220.1"/>
    <property type="molecule type" value="Genomic_DNA"/>
</dbReference>
<dbReference type="GO" id="GO:0004066">
    <property type="term" value="F:asparagine synthase (glutamine-hydrolyzing) activity"/>
    <property type="evidence" value="ECO:0007669"/>
    <property type="project" value="UniProtKB-EC"/>
</dbReference>
<keyword evidence="7 9" id="KW-0315">Glutamine amidotransferase</keyword>
<organism evidence="13 14">
    <name type="scientific">Lacisediminihabitans profunda</name>
    <dbReference type="NCBI Taxonomy" id="2594790"/>
    <lineage>
        <taxon>Bacteria</taxon>
        <taxon>Bacillati</taxon>
        <taxon>Actinomycetota</taxon>
        <taxon>Actinomycetes</taxon>
        <taxon>Micrococcales</taxon>
        <taxon>Microbacteriaceae</taxon>
        <taxon>Lacisediminihabitans</taxon>
    </lineage>
</organism>
<dbReference type="InterPro" id="IPR014729">
    <property type="entry name" value="Rossmann-like_a/b/a_fold"/>
</dbReference>
<dbReference type="GO" id="GO:0005829">
    <property type="term" value="C:cytosol"/>
    <property type="evidence" value="ECO:0007669"/>
    <property type="project" value="TreeGrafter"/>
</dbReference>
<evidence type="ECO:0000256" key="6">
    <source>
        <dbReference type="ARBA" id="ARBA00022888"/>
    </source>
</evidence>
<protein>
    <recommendedName>
        <fullName evidence="3">asparagine synthase (glutamine-hydrolyzing)</fullName>
        <ecNumber evidence="3">6.3.5.4</ecNumber>
    </recommendedName>
</protein>
<dbReference type="NCBIfam" id="TIGR01536">
    <property type="entry name" value="asn_synth_AEB"/>
    <property type="match status" value="1"/>
</dbReference>
<keyword evidence="6 9" id="KW-0061">Asparagine biosynthesis</keyword>
<feature type="binding site" evidence="10">
    <location>
        <position position="105"/>
    </location>
    <ligand>
        <name>L-glutamine</name>
        <dbReference type="ChEBI" id="CHEBI:58359"/>
    </ligand>
</feature>
<keyword evidence="5 10" id="KW-0067">ATP-binding</keyword>
<comment type="caution">
    <text evidence="13">The sequence shown here is derived from an EMBL/GenBank/DDBJ whole genome shotgun (WGS) entry which is preliminary data.</text>
</comment>
<keyword evidence="9" id="KW-0028">Amino-acid biosynthesis</keyword>
<dbReference type="InterPro" id="IPR051786">
    <property type="entry name" value="ASN_synthetase/amidase"/>
</dbReference>
<keyword evidence="14" id="KW-1185">Reference proteome</keyword>
<evidence type="ECO:0000256" key="8">
    <source>
        <dbReference type="ARBA" id="ARBA00048741"/>
    </source>
</evidence>
<dbReference type="Gene3D" id="3.60.20.10">
    <property type="entry name" value="Glutamine Phosphoribosylpyrophosphate, subunit 1, domain 1"/>
    <property type="match status" value="1"/>
</dbReference>
<reference evidence="13 14" key="1">
    <citation type="submission" date="2019-08" db="EMBL/GenBank/DDBJ databases">
        <title>Bacterial whole genome sequence for Glaciihabitans sp. CHu50b-6-2.</title>
        <authorList>
            <person name="Jin L."/>
        </authorList>
    </citation>
    <scope>NUCLEOTIDE SEQUENCE [LARGE SCALE GENOMIC DNA]</scope>
    <source>
        <strain evidence="13 14">CHu50b-6-2</strain>
    </source>
</reference>
<evidence type="ECO:0000256" key="4">
    <source>
        <dbReference type="ARBA" id="ARBA00022741"/>
    </source>
</evidence>
<evidence type="ECO:0000256" key="9">
    <source>
        <dbReference type="PIRSR" id="PIRSR001589-1"/>
    </source>
</evidence>
<evidence type="ECO:0000256" key="5">
    <source>
        <dbReference type="ARBA" id="ARBA00022840"/>
    </source>
</evidence>